<accession>A0A6J6SMW7</accession>
<dbReference type="AlphaFoldDB" id="A0A6J6SMW7"/>
<evidence type="ECO:0000256" key="1">
    <source>
        <dbReference type="SAM" id="MobiDB-lite"/>
    </source>
</evidence>
<sequence>MLRPRYLENQAAPGEPRRLHWKGNQDLHEQPAPESNAVNPKFWHVFGNSINLYAHKFHVALKMQIFLLRSSGCHARRCHKNKLKHRERQDLIVGRREVKLISRQRFYLRMKLFDFQSIHCEARGLRKRWHLMQANDLPSAGRCRRQFQLLDHQMLGQSQ</sequence>
<proteinExistence type="predicted"/>
<reference evidence="2" key="1">
    <citation type="submission" date="2020-05" db="EMBL/GenBank/DDBJ databases">
        <authorList>
            <person name="Chiriac C."/>
            <person name="Salcher M."/>
            <person name="Ghai R."/>
            <person name="Kavagutti S V."/>
        </authorList>
    </citation>
    <scope>NUCLEOTIDE SEQUENCE</scope>
</reference>
<gene>
    <name evidence="2" type="ORF">UFOPK2772_00690</name>
</gene>
<name>A0A6J6SMW7_9ZZZZ</name>
<organism evidence="2">
    <name type="scientific">freshwater metagenome</name>
    <dbReference type="NCBI Taxonomy" id="449393"/>
    <lineage>
        <taxon>unclassified sequences</taxon>
        <taxon>metagenomes</taxon>
        <taxon>ecological metagenomes</taxon>
    </lineage>
</organism>
<feature type="region of interest" description="Disordered" evidence="1">
    <location>
        <begin position="1"/>
        <end position="21"/>
    </location>
</feature>
<protein>
    <submittedName>
        <fullName evidence="2">Unannotated protein</fullName>
    </submittedName>
</protein>
<evidence type="ECO:0000313" key="2">
    <source>
        <dbReference type="EMBL" id="CAB4736261.1"/>
    </source>
</evidence>
<dbReference type="EMBL" id="CAEZYT010000033">
    <property type="protein sequence ID" value="CAB4736261.1"/>
    <property type="molecule type" value="Genomic_DNA"/>
</dbReference>